<protein>
    <recommendedName>
        <fullName evidence="8">C2H2-type domain-containing protein</fullName>
    </recommendedName>
</protein>
<dbReference type="Gene3D" id="3.30.160.60">
    <property type="entry name" value="Classic Zinc Finger"/>
    <property type="match status" value="10"/>
</dbReference>
<feature type="domain" description="C2H2-type" evidence="8">
    <location>
        <begin position="656"/>
        <end position="683"/>
    </location>
</feature>
<dbReference type="SUPFAM" id="SSF57667">
    <property type="entry name" value="beta-beta-alpha zinc fingers"/>
    <property type="match status" value="8"/>
</dbReference>
<feature type="compositionally biased region" description="Basic and acidic residues" evidence="7">
    <location>
        <begin position="1090"/>
        <end position="1104"/>
    </location>
</feature>
<feature type="domain" description="C2H2-type" evidence="8">
    <location>
        <begin position="595"/>
        <end position="623"/>
    </location>
</feature>
<feature type="domain" description="C2H2-type" evidence="8">
    <location>
        <begin position="686"/>
        <end position="713"/>
    </location>
</feature>
<feature type="compositionally biased region" description="Polar residues" evidence="7">
    <location>
        <begin position="480"/>
        <end position="492"/>
    </location>
</feature>
<feature type="domain" description="C2H2-type" evidence="8">
    <location>
        <begin position="743"/>
        <end position="770"/>
    </location>
</feature>
<feature type="compositionally biased region" description="Polar residues" evidence="7">
    <location>
        <begin position="394"/>
        <end position="414"/>
    </location>
</feature>
<evidence type="ECO:0000256" key="3">
    <source>
        <dbReference type="ARBA" id="ARBA00022771"/>
    </source>
</evidence>
<feature type="domain" description="C2H2-type" evidence="8">
    <location>
        <begin position="771"/>
        <end position="799"/>
    </location>
</feature>
<dbReference type="GO" id="GO:1990837">
    <property type="term" value="F:sequence-specific double-stranded DNA binding"/>
    <property type="evidence" value="ECO:0007669"/>
    <property type="project" value="UniProtKB-ARBA"/>
</dbReference>
<feature type="region of interest" description="Disordered" evidence="7">
    <location>
        <begin position="244"/>
        <end position="302"/>
    </location>
</feature>
<feature type="region of interest" description="Disordered" evidence="7">
    <location>
        <begin position="472"/>
        <end position="530"/>
    </location>
</feature>
<dbReference type="PANTHER" id="PTHR24379">
    <property type="entry name" value="KRAB AND ZINC FINGER DOMAIN-CONTAINING"/>
    <property type="match status" value="1"/>
</dbReference>
<dbReference type="InterPro" id="IPR036236">
    <property type="entry name" value="Znf_C2H2_sf"/>
</dbReference>
<feature type="domain" description="C2H2-type" evidence="8">
    <location>
        <begin position="952"/>
        <end position="979"/>
    </location>
</feature>
<feature type="domain" description="C2H2-type" evidence="8">
    <location>
        <begin position="980"/>
        <end position="1007"/>
    </location>
</feature>
<feature type="coiled-coil region" evidence="6">
    <location>
        <begin position="51"/>
        <end position="78"/>
    </location>
</feature>
<feature type="domain" description="C2H2-type" evidence="8">
    <location>
        <begin position="566"/>
        <end position="594"/>
    </location>
</feature>
<dbReference type="Pfam" id="PF13894">
    <property type="entry name" value="zf-C2H2_4"/>
    <property type="match status" value="1"/>
</dbReference>
<keyword evidence="2" id="KW-0677">Repeat</keyword>
<dbReference type="EMBL" id="JAPTSV010000005">
    <property type="protein sequence ID" value="KAJ1528080.1"/>
    <property type="molecule type" value="Genomic_DNA"/>
</dbReference>
<feature type="domain" description="C2H2-type" evidence="8">
    <location>
        <begin position="713"/>
        <end position="742"/>
    </location>
</feature>
<keyword evidence="3 5" id="KW-0863">Zinc-finger</keyword>
<feature type="domain" description="C2H2-type" evidence="8">
    <location>
        <begin position="892"/>
        <end position="919"/>
    </location>
</feature>
<dbReference type="PROSITE" id="PS00028">
    <property type="entry name" value="ZINC_FINGER_C2H2_1"/>
    <property type="match status" value="14"/>
</dbReference>
<keyword evidence="6" id="KW-0175">Coiled coil</keyword>
<evidence type="ECO:0000256" key="6">
    <source>
        <dbReference type="SAM" id="Coils"/>
    </source>
</evidence>
<evidence type="ECO:0000256" key="2">
    <source>
        <dbReference type="ARBA" id="ARBA00022737"/>
    </source>
</evidence>
<dbReference type="PANTHER" id="PTHR24379:SF121">
    <property type="entry name" value="C2H2-TYPE DOMAIN-CONTAINING PROTEIN"/>
    <property type="match status" value="1"/>
</dbReference>
<evidence type="ECO:0000313" key="9">
    <source>
        <dbReference type="EMBL" id="KAJ1528080.1"/>
    </source>
</evidence>
<dbReference type="FunFam" id="3.30.160.60:FF:000100">
    <property type="entry name" value="Zinc finger 45-like"/>
    <property type="match status" value="1"/>
</dbReference>
<name>A0AAV7XQJ0_9NEOP</name>
<dbReference type="GO" id="GO:0008270">
    <property type="term" value="F:zinc ion binding"/>
    <property type="evidence" value="ECO:0007669"/>
    <property type="project" value="UniProtKB-KW"/>
</dbReference>
<feature type="compositionally biased region" description="Polar residues" evidence="7">
    <location>
        <begin position="1105"/>
        <end position="1124"/>
    </location>
</feature>
<dbReference type="SMART" id="SM00355">
    <property type="entry name" value="ZnF_C2H2"/>
    <property type="match status" value="15"/>
</dbReference>
<feature type="compositionally biased region" description="Basic and acidic residues" evidence="7">
    <location>
        <begin position="508"/>
        <end position="521"/>
    </location>
</feature>
<evidence type="ECO:0000259" key="8">
    <source>
        <dbReference type="PROSITE" id="PS50157"/>
    </source>
</evidence>
<evidence type="ECO:0000256" key="1">
    <source>
        <dbReference type="ARBA" id="ARBA00022723"/>
    </source>
</evidence>
<evidence type="ECO:0000256" key="4">
    <source>
        <dbReference type="ARBA" id="ARBA00022833"/>
    </source>
</evidence>
<feature type="domain" description="C2H2-type" evidence="8">
    <location>
        <begin position="864"/>
        <end position="891"/>
    </location>
</feature>
<feature type="region of interest" description="Disordered" evidence="7">
    <location>
        <begin position="1090"/>
        <end position="1124"/>
    </location>
</feature>
<feature type="region of interest" description="Disordered" evidence="7">
    <location>
        <begin position="394"/>
        <end position="415"/>
    </location>
</feature>
<dbReference type="Pfam" id="PF00096">
    <property type="entry name" value="zf-C2H2"/>
    <property type="match status" value="6"/>
</dbReference>
<organism evidence="9 10">
    <name type="scientific">Megalurothrips usitatus</name>
    <name type="common">bean blossom thrips</name>
    <dbReference type="NCBI Taxonomy" id="439358"/>
    <lineage>
        <taxon>Eukaryota</taxon>
        <taxon>Metazoa</taxon>
        <taxon>Ecdysozoa</taxon>
        <taxon>Arthropoda</taxon>
        <taxon>Hexapoda</taxon>
        <taxon>Insecta</taxon>
        <taxon>Pterygota</taxon>
        <taxon>Neoptera</taxon>
        <taxon>Paraneoptera</taxon>
        <taxon>Thysanoptera</taxon>
        <taxon>Terebrantia</taxon>
        <taxon>Thripoidea</taxon>
        <taxon>Thripidae</taxon>
        <taxon>Megalurothrips</taxon>
    </lineage>
</organism>
<keyword evidence="1" id="KW-0479">Metal-binding</keyword>
<feature type="domain" description="C2H2-type" evidence="8">
    <location>
        <begin position="834"/>
        <end position="857"/>
    </location>
</feature>
<evidence type="ECO:0000313" key="10">
    <source>
        <dbReference type="Proteomes" id="UP001075354"/>
    </source>
</evidence>
<sequence length="1260" mass="140350">MGTLQLDVNKFLSNFSEVVNMMMDAGLLSSHVFSYTVTQDMSTLAIEERHLQALIKFLEEAKDMLNQLTSQLSHQRRKEGFEDMVLGFENRQGLVPDGLNVSSTCNPEGKAHDGAFPASCGTASYTQLKNAPSLDVRFSSASQPQYGNMNETQCEISSGRFSPLNDTQYNTTDGIPQTRHYSVPDNSSCYDMTASAVGHENSLSSHGAAFNLANHMVVNSHFQPSCESAFDNTANQMMRFPSCSRDTSMKQFPSAPETQSHDSQFVAHEKSQDYASKPSCEFAQPNDTRDSQHFTSPRGHFSPTAESNCDTMYATRCETTQDAHFSCDTSYETSSQSCHGIHNSSVTFQSSSEQPLSAHYAHPTLTAATNFGDPSKNQHGSAFSMVNSLNSSQYTPCQASSEKNQFTANESGQSKMHYPPRNDLCEAPFSQMNGNSNFVGICNEPCNTHVTSRGGTENRYSHVSNFRWGALNDDNGESFGPSSPVQSPNQSHDSSEFGDLQIAFPNQVEKDITDPGIKETGNKGPLESSAENNFSVFLGSRDANNINHENKKETTLDDAKHEKGKWKCPACAKRFLVRLNLERHFKAQHLGEKAYPCNLCEKGFSSKIRLDAHLLRQHNFSSESANPCSVCGKLFRTKFALKTHSLTHADESEKPFACNICNKRFAQKVVLETHLLRHGGPAAYKYQCKICSKTFPTQSKLKFHWRNHENAQFSCKQCPKQFPTESHLRVHEATHVAFSERPHQCSECPKAFTTKYKLQTHMETHGQPNQFFCTECSASFKSRTNLVKHSKRFHQKTEVGQVNPPDIPPSDLEPSQDMDSTGLIMLIICYSPKFKCPVCLKEFNHKRNLQQHEISCHPDVPQQFSCEHCSKLFKSKAKLKFHLLAHTEEPKLSCRTCGKRFYRSDLLRTHEASHAGNKPFSCEVCARRFATQFLLRQHQAIHQPPPETTSEVQCPTCGKKFKNKRSLAFHEKSHAESLEFKCGTCGKEFARRVHYDGHMRTHSADRPYSCTVCTRTFRERKHRAEHMKRLHPNEVLGGGGELTLQKLIDSITADDTMDGSTGGGTFETDVNSDALASLTDLSNSGMQHLLEDSSQRNTESRLDDTSQSQCSQINSTIGSQSRSITLDTQVEATNRISQTTHMNQSFSSQTLGVGLDCQTDMAGPSQVPHLSEPFPEQPLLQNPFHHLKNTPAGPHPFSNRSLDPLPELSDQFESIDCSHSHSGLHPHFARSCEAKSASADDSGGLSKLSDVLAISMQGEL</sequence>
<dbReference type="FunFam" id="3.30.160.60:FF:000303">
    <property type="entry name" value="Zinc finger protein 41"/>
    <property type="match status" value="1"/>
</dbReference>
<feature type="domain" description="C2H2-type" evidence="8">
    <location>
        <begin position="1008"/>
        <end position="1036"/>
    </location>
</feature>
<proteinExistence type="predicted"/>
<dbReference type="AlphaFoldDB" id="A0AAV7XQJ0"/>
<gene>
    <name evidence="9" type="ORF">ONE63_007997</name>
</gene>
<keyword evidence="4" id="KW-0862">Zinc</keyword>
<accession>A0AAV7XQJ0</accession>
<evidence type="ECO:0000256" key="7">
    <source>
        <dbReference type="SAM" id="MobiDB-lite"/>
    </source>
</evidence>
<feature type="domain" description="C2H2-type" evidence="8">
    <location>
        <begin position="626"/>
        <end position="653"/>
    </location>
</feature>
<feature type="compositionally biased region" description="Polar residues" evidence="7">
    <location>
        <begin position="244"/>
        <end position="263"/>
    </location>
</feature>
<dbReference type="InterPro" id="IPR013087">
    <property type="entry name" value="Znf_C2H2_type"/>
</dbReference>
<dbReference type="Proteomes" id="UP001075354">
    <property type="component" value="Chromosome 5"/>
</dbReference>
<evidence type="ECO:0000256" key="5">
    <source>
        <dbReference type="PROSITE-ProRule" id="PRU00042"/>
    </source>
</evidence>
<feature type="domain" description="C2H2-type" evidence="8">
    <location>
        <begin position="920"/>
        <end position="947"/>
    </location>
</feature>
<reference evidence="9" key="1">
    <citation type="submission" date="2022-12" db="EMBL/GenBank/DDBJ databases">
        <title>Chromosome-level genome assembly of the bean flower thrips Megalurothrips usitatus.</title>
        <authorList>
            <person name="Ma L."/>
            <person name="Liu Q."/>
            <person name="Li H."/>
            <person name="Cai W."/>
        </authorList>
    </citation>
    <scope>NUCLEOTIDE SEQUENCE</scope>
    <source>
        <strain evidence="9">Cailab_2022a</strain>
    </source>
</reference>
<dbReference type="Pfam" id="PF13912">
    <property type="entry name" value="zf-C2H2_6"/>
    <property type="match status" value="1"/>
</dbReference>
<dbReference type="PROSITE" id="PS50157">
    <property type="entry name" value="ZINC_FINGER_C2H2_2"/>
    <property type="match status" value="15"/>
</dbReference>
<comment type="caution">
    <text evidence="9">The sequence shown here is derived from an EMBL/GenBank/DDBJ whole genome shotgun (WGS) entry which is preliminary data.</text>
</comment>
<keyword evidence="10" id="KW-1185">Reference proteome</keyword>